<evidence type="ECO:0000313" key="2">
    <source>
        <dbReference type="Proteomes" id="UP000229385"/>
    </source>
</evidence>
<comment type="caution">
    <text evidence="1">The sequence shown here is derived from an EMBL/GenBank/DDBJ whole genome shotgun (WGS) entry which is preliminary data.</text>
</comment>
<gene>
    <name evidence="1" type="ORF">CO174_03445</name>
</gene>
<dbReference type="AlphaFoldDB" id="A0A2M7XBZ7"/>
<evidence type="ECO:0008006" key="3">
    <source>
        <dbReference type="Google" id="ProtNLM"/>
    </source>
</evidence>
<dbReference type="Proteomes" id="UP000229385">
    <property type="component" value="Unassembled WGS sequence"/>
</dbReference>
<accession>A0A2M7XBZ7</accession>
<dbReference type="EMBL" id="PFWU01000041">
    <property type="protein sequence ID" value="PJA45395.1"/>
    <property type="molecule type" value="Genomic_DNA"/>
</dbReference>
<name>A0A2M7XBZ7_9BACT</name>
<evidence type="ECO:0000313" key="1">
    <source>
        <dbReference type="EMBL" id="PJA45395.1"/>
    </source>
</evidence>
<sequence length="319" mass="37281">MSHLKEIYNLEFPHYITKLNLDGYLFKRRDDYKQQLLKLQHFVDVSGSEFHILPNTGEHAVTATVEYIEDKPAILEWGHDGSTRLDDILLLLDLFTGRSVFYKNWGDDEDPPIIRDSRLSQWGSQLLLSTRRETAYVNIDSTQMIDEATFRKMKFPEQADYRSCDIGFEKSLNNILALIASPSWQTEHKQGYFLHLYKNATKRSIIEYSFLSHWTIWEHLYAIHNDHLNERTLQTTDATDKVVFIIEKYFSIPISSAARSEIIRIKKARHTLSHFGRIPTNVDISEMKLFIRLAEQIIANILGLRPSNAFNFRSTYSVF</sequence>
<proteinExistence type="predicted"/>
<reference evidence="2" key="1">
    <citation type="submission" date="2017-09" db="EMBL/GenBank/DDBJ databases">
        <title>Depth-based differentiation of microbial function through sediment-hosted aquifers and enrichment of novel symbionts in the deep terrestrial subsurface.</title>
        <authorList>
            <person name="Probst A.J."/>
            <person name="Ladd B."/>
            <person name="Jarett J.K."/>
            <person name="Geller-Mcgrath D.E."/>
            <person name="Sieber C.M.K."/>
            <person name="Emerson J.B."/>
            <person name="Anantharaman K."/>
            <person name="Thomas B.C."/>
            <person name="Malmstrom R."/>
            <person name="Stieglmeier M."/>
            <person name="Klingl A."/>
            <person name="Woyke T."/>
            <person name="Ryan C.M."/>
            <person name="Banfield J.F."/>
        </authorList>
    </citation>
    <scope>NUCLEOTIDE SEQUENCE [LARGE SCALE GENOMIC DNA]</scope>
</reference>
<protein>
    <recommendedName>
        <fullName evidence="3">Apea-like HEPN domain-containing protein</fullName>
    </recommendedName>
</protein>
<organism evidence="1 2">
    <name type="scientific">Candidatus Uhrbacteria bacterium CG_4_9_14_3_um_filter_50_9</name>
    <dbReference type="NCBI Taxonomy" id="1975035"/>
    <lineage>
        <taxon>Bacteria</taxon>
        <taxon>Candidatus Uhriibacteriota</taxon>
    </lineage>
</organism>